<dbReference type="GeneID" id="110985341"/>
<feature type="coiled-coil region" evidence="1">
    <location>
        <begin position="116"/>
        <end position="164"/>
    </location>
</feature>
<evidence type="ECO:0000313" key="5">
    <source>
        <dbReference type="RefSeq" id="XP_022101998.1"/>
    </source>
</evidence>
<keyword evidence="3" id="KW-1185">Reference proteome</keyword>
<dbReference type="RefSeq" id="XP_022101997.1">
    <property type="nucleotide sequence ID" value="XM_022246305.1"/>
</dbReference>
<sequence>MEKHWVEDLFPPFYTYTLDQDENVGTTSPSHQAEVEEKDDNGEDLQRIQRLYDRVRIQLNHKHKESRQKCIQVGEPLAEHLPPQSPSSGCAKTSKEKRKTPSKTEEDECLWTAKELQILRTAAEAAKQENARLNAELSITGKQKEKLARRCKQQSAALEAKDAELLERKQETERLSLCCHHLETELGHSRMTVKFLEEDIGELRDSKRRLKKQLKDAERELSELRLEQAKLQDKLLQVKKGNALESIVREDGIRLDYERQIKRLYEELEETRTKLEKQKKENGTMRKALDHLRIHFASLPSSNLQQSKLPDEGTELRQLELF</sequence>
<evidence type="ECO:0000313" key="6">
    <source>
        <dbReference type="RefSeq" id="XP_022101999.1"/>
    </source>
</evidence>
<dbReference type="AlphaFoldDB" id="A0A8B7ZAK3"/>
<proteinExistence type="predicted"/>
<feature type="region of interest" description="Disordered" evidence="2">
    <location>
        <begin position="19"/>
        <end position="44"/>
    </location>
</feature>
<organism evidence="3 4">
    <name type="scientific">Acanthaster planci</name>
    <name type="common">Crown-of-thorns starfish</name>
    <dbReference type="NCBI Taxonomy" id="133434"/>
    <lineage>
        <taxon>Eukaryota</taxon>
        <taxon>Metazoa</taxon>
        <taxon>Echinodermata</taxon>
        <taxon>Eleutherozoa</taxon>
        <taxon>Asterozoa</taxon>
        <taxon>Asteroidea</taxon>
        <taxon>Valvatacea</taxon>
        <taxon>Valvatida</taxon>
        <taxon>Acanthasteridae</taxon>
        <taxon>Acanthaster</taxon>
    </lineage>
</organism>
<protein>
    <submittedName>
        <fullName evidence="4 5">Coiled-coil domain-containing protein 160 homolog</fullName>
    </submittedName>
</protein>
<feature type="region of interest" description="Disordered" evidence="2">
    <location>
        <begin position="78"/>
        <end position="106"/>
    </location>
</feature>
<evidence type="ECO:0000313" key="4">
    <source>
        <dbReference type="RefSeq" id="XP_022101997.1"/>
    </source>
</evidence>
<name>A0A8B7ZAK3_ACAPL</name>
<dbReference type="KEGG" id="aplc:110985341"/>
<keyword evidence="1" id="KW-0175">Coiled coil</keyword>
<dbReference type="Gene3D" id="1.10.287.1490">
    <property type="match status" value="1"/>
</dbReference>
<dbReference type="OMA" id="STWTTKE"/>
<dbReference type="RefSeq" id="XP_022101998.1">
    <property type="nucleotide sequence ID" value="XM_022246306.1"/>
</dbReference>
<dbReference type="PANTHER" id="PTHR48251:SF1">
    <property type="entry name" value="COILED-COIL DOMAIN-CONTAINING PROTEIN 160"/>
    <property type="match status" value="1"/>
</dbReference>
<dbReference type="PANTHER" id="PTHR48251">
    <property type="entry name" value="COILED-COIL DOMAIN-CONTAINING PROTEIN 160"/>
    <property type="match status" value="1"/>
</dbReference>
<evidence type="ECO:0000256" key="2">
    <source>
        <dbReference type="SAM" id="MobiDB-lite"/>
    </source>
</evidence>
<feature type="coiled-coil region" evidence="1">
    <location>
        <begin position="193"/>
        <end position="288"/>
    </location>
</feature>
<gene>
    <name evidence="4 5 6" type="primary">LOC110985341</name>
</gene>
<evidence type="ECO:0000256" key="1">
    <source>
        <dbReference type="SAM" id="Coils"/>
    </source>
</evidence>
<evidence type="ECO:0000313" key="3">
    <source>
        <dbReference type="Proteomes" id="UP000694845"/>
    </source>
</evidence>
<reference evidence="4 5" key="1">
    <citation type="submission" date="2025-04" db="UniProtKB">
        <authorList>
            <consortium name="RefSeq"/>
        </authorList>
    </citation>
    <scope>IDENTIFICATION</scope>
</reference>
<accession>A0A8B7ZAK3</accession>
<dbReference type="Proteomes" id="UP000694845">
    <property type="component" value="Unplaced"/>
</dbReference>
<dbReference type="OrthoDB" id="5985715at2759"/>
<dbReference type="RefSeq" id="XP_022101999.1">
    <property type="nucleotide sequence ID" value="XM_022246307.1"/>
</dbReference>